<dbReference type="GO" id="GO:0016788">
    <property type="term" value="F:hydrolase activity, acting on ester bonds"/>
    <property type="evidence" value="ECO:0007669"/>
    <property type="project" value="InterPro"/>
</dbReference>
<organism evidence="3">
    <name type="scientific">freshwater metagenome</name>
    <dbReference type="NCBI Taxonomy" id="449393"/>
    <lineage>
        <taxon>unclassified sequences</taxon>
        <taxon>metagenomes</taxon>
        <taxon>ecological metagenomes</taxon>
    </lineage>
</organism>
<dbReference type="InterPro" id="IPR017850">
    <property type="entry name" value="Alkaline_phosphatase_core_sf"/>
</dbReference>
<dbReference type="EMBL" id="CAFBMX010000002">
    <property type="protein sequence ID" value="CAB4919855.1"/>
    <property type="molecule type" value="Genomic_DNA"/>
</dbReference>
<dbReference type="GO" id="GO:0009395">
    <property type="term" value="P:phospholipid catabolic process"/>
    <property type="evidence" value="ECO:0007669"/>
    <property type="project" value="TreeGrafter"/>
</dbReference>
<dbReference type="InterPro" id="IPR007312">
    <property type="entry name" value="Phosphoesterase"/>
</dbReference>
<dbReference type="PANTHER" id="PTHR31956:SF8">
    <property type="entry name" value="ACID PHOSPHATASE PHOA (AFU_ORTHOLOGUE AFUA_1G03570)"/>
    <property type="match status" value="1"/>
</dbReference>
<feature type="compositionally biased region" description="Acidic residues" evidence="2">
    <location>
        <begin position="129"/>
        <end position="147"/>
    </location>
</feature>
<name>A0A6J7HTX3_9ZZZZ</name>
<reference evidence="3" key="1">
    <citation type="submission" date="2020-05" db="EMBL/GenBank/DDBJ databases">
        <authorList>
            <person name="Chiriac C."/>
            <person name="Salcher M."/>
            <person name="Ghai R."/>
            <person name="Kavagutti S V."/>
        </authorList>
    </citation>
    <scope>NUCLEOTIDE SEQUENCE</scope>
</reference>
<dbReference type="Pfam" id="PF04185">
    <property type="entry name" value="Phosphoesterase"/>
    <property type="match status" value="1"/>
</dbReference>
<proteinExistence type="predicted"/>
<evidence type="ECO:0000256" key="1">
    <source>
        <dbReference type="ARBA" id="ARBA00022801"/>
    </source>
</evidence>
<keyword evidence="1" id="KW-0378">Hydrolase</keyword>
<dbReference type="PANTHER" id="PTHR31956">
    <property type="entry name" value="NON-SPECIFIC PHOSPHOLIPASE C4-RELATED"/>
    <property type="match status" value="1"/>
</dbReference>
<accession>A0A6J7HTX3</accession>
<sequence length="531" mass="53917">MPRKPHHPPLGPAGDLCPACSAALAEDQRYCLECGERRGPARLDPMEQAPFGLAAATAASMTGSNATRAAWTLHPALLALGRPRVAAAAAGALLFMGALLGSAVLPGTPMAATGGTIIARVIPSQVDDSASEAEVPADEPAVDDAGDVADLPADPVVPETPAEPTPTPTTPAEEDVPAPTAPASPAPVKHVWVIALEATNVATDPLPPVALAAAPLAAAAAVEPTGLAALRAAGTTLTGYTSIGKGSLANAIPLISGQRATPAQEAGCATYSEVTPGKVSAKTGLVTGDGCVEPPQAMTITDRLTGEGLVWKAYAEDVAAGPTDQSSCRHPELGALDPYFTPRPGDAYLTWRVPFLYFRSITESADCGTSVVGLDRLTPDLATVEDTPSFSYIVPNACHDGSVTPCAADAPTGIAAAEAWLTPLVKQITDSAAYADGGLIVITSTDGHRPNPADPIDPAAPRTPDVVPVGAILLSPYVAAGATITRQYDHLSLLKTLTRVFQIDPLGHAADATVTSFGLKVFANAPAPGSD</sequence>
<evidence type="ECO:0000313" key="3">
    <source>
        <dbReference type="EMBL" id="CAB4919855.1"/>
    </source>
</evidence>
<protein>
    <submittedName>
        <fullName evidence="3">Unannotated protein</fullName>
    </submittedName>
</protein>
<dbReference type="Gene3D" id="3.40.720.10">
    <property type="entry name" value="Alkaline Phosphatase, subunit A"/>
    <property type="match status" value="1"/>
</dbReference>
<gene>
    <name evidence="3" type="ORF">UFOPK3674_00480</name>
</gene>
<feature type="region of interest" description="Disordered" evidence="2">
    <location>
        <begin position="129"/>
        <end position="184"/>
    </location>
</feature>
<evidence type="ECO:0000256" key="2">
    <source>
        <dbReference type="SAM" id="MobiDB-lite"/>
    </source>
</evidence>
<dbReference type="AlphaFoldDB" id="A0A6J7HTX3"/>